<accession>A0A067F0Q2</accession>
<protein>
    <submittedName>
        <fullName evidence="2">Uncharacterized protein</fullName>
    </submittedName>
</protein>
<proteinExistence type="predicted"/>
<sequence>MGFDLKSLFFLFFFFRGNLERESCMQNYFAFSEFPSSVVFLEGLSSIYCFLGSFSFCRFAAFSHKFFC</sequence>
<organism evidence="2 3">
    <name type="scientific">Citrus sinensis</name>
    <name type="common">Sweet orange</name>
    <name type="synonym">Citrus aurantium var. sinensis</name>
    <dbReference type="NCBI Taxonomy" id="2711"/>
    <lineage>
        <taxon>Eukaryota</taxon>
        <taxon>Viridiplantae</taxon>
        <taxon>Streptophyta</taxon>
        <taxon>Embryophyta</taxon>
        <taxon>Tracheophyta</taxon>
        <taxon>Spermatophyta</taxon>
        <taxon>Magnoliopsida</taxon>
        <taxon>eudicotyledons</taxon>
        <taxon>Gunneridae</taxon>
        <taxon>Pentapetalae</taxon>
        <taxon>rosids</taxon>
        <taxon>malvids</taxon>
        <taxon>Sapindales</taxon>
        <taxon>Rutaceae</taxon>
        <taxon>Aurantioideae</taxon>
        <taxon>Citrus</taxon>
    </lineage>
</organism>
<dbReference type="Proteomes" id="UP000027120">
    <property type="component" value="Unassembled WGS sequence"/>
</dbReference>
<feature type="transmembrane region" description="Helical" evidence="1">
    <location>
        <begin position="37"/>
        <end position="61"/>
    </location>
</feature>
<dbReference type="AlphaFoldDB" id="A0A067F0Q2"/>
<keyword evidence="1" id="KW-0812">Transmembrane</keyword>
<keyword evidence="1" id="KW-0472">Membrane</keyword>
<keyword evidence="3" id="KW-1185">Reference proteome</keyword>
<gene>
    <name evidence="2" type="ORF">CISIN_1g044443mg</name>
</gene>
<evidence type="ECO:0000313" key="2">
    <source>
        <dbReference type="EMBL" id="KDO56756.1"/>
    </source>
</evidence>
<name>A0A067F0Q2_CITSI</name>
<reference evidence="2 3" key="1">
    <citation type="submission" date="2014-04" db="EMBL/GenBank/DDBJ databases">
        <authorList>
            <consortium name="International Citrus Genome Consortium"/>
            <person name="Gmitter F."/>
            <person name="Chen C."/>
            <person name="Farmerie W."/>
            <person name="Harkins T."/>
            <person name="Desany B."/>
            <person name="Mohiuddin M."/>
            <person name="Kodira C."/>
            <person name="Borodovsky M."/>
            <person name="Lomsadze A."/>
            <person name="Burns P."/>
            <person name="Jenkins J."/>
            <person name="Prochnik S."/>
            <person name="Shu S."/>
            <person name="Chapman J."/>
            <person name="Pitluck S."/>
            <person name="Schmutz J."/>
            <person name="Rokhsar D."/>
        </authorList>
    </citation>
    <scope>NUCLEOTIDE SEQUENCE</scope>
</reference>
<evidence type="ECO:0000256" key="1">
    <source>
        <dbReference type="SAM" id="Phobius"/>
    </source>
</evidence>
<keyword evidence="1" id="KW-1133">Transmembrane helix</keyword>
<dbReference type="EMBL" id="KK784969">
    <property type="protein sequence ID" value="KDO56756.1"/>
    <property type="molecule type" value="Genomic_DNA"/>
</dbReference>
<evidence type="ECO:0000313" key="3">
    <source>
        <dbReference type="Proteomes" id="UP000027120"/>
    </source>
</evidence>